<dbReference type="GO" id="GO:0003824">
    <property type="term" value="F:catalytic activity"/>
    <property type="evidence" value="ECO:0007669"/>
    <property type="project" value="InterPro"/>
</dbReference>
<dbReference type="InterPro" id="IPR050509">
    <property type="entry name" value="CoA-transferase_III"/>
</dbReference>
<dbReference type="OrthoDB" id="4251672at2"/>
<dbReference type="Gene3D" id="3.30.1540.10">
    <property type="entry name" value="formyl-coa transferase, domain 3"/>
    <property type="match status" value="1"/>
</dbReference>
<dbReference type="InParanoid" id="E3J7Q9"/>
<accession>E3J7Q9</accession>
<reference evidence="2 3" key="1">
    <citation type="submission" date="2010-10" db="EMBL/GenBank/DDBJ databases">
        <title>Complete sequence of Frankia sp. EuI1c.</title>
        <authorList>
            <consortium name="US DOE Joint Genome Institute"/>
            <person name="Lucas S."/>
            <person name="Copeland A."/>
            <person name="Lapidus A."/>
            <person name="Cheng J.-F."/>
            <person name="Bruce D."/>
            <person name="Goodwin L."/>
            <person name="Pitluck S."/>
            <person name="Chertkov O."/>
            <person name="Detter J.C."/>
            <person name="Han C."/>
            <person name="Tapia R."/>
            <person name="Land M."/>
            <person name="Hauser L."/>
            <person name="Jeffries C."/>
            <person name="Kyrpides N."/>
            <person name="Ivanova N."/>
            <person name="Mikhailova N."/>
            <person name="Beauchemin N."/>
            <person name="Sen A."/>
            <person name="Sur S.A."/>
            <person name="Gtari M."/>
            <person name="Wall L."/>
            <person name="Tisa L."/>
            <person name="Woyke T."/>
        </authorList>
    </citation>
    <scope>NUCLEOTIDE SEQUENCE [LARGE SCALE GENOMIC DNA]</scope>
    <source>
        <strain evidence="3">DSM 45817 / CECT 9037 / EuI1c</strain>
    </source>
</reference>
<evidence type="ECO:0000313" key="2">
    <source>
        <dbReference type="EMBL" id="ADP80813.1"/>
    </source>
</evidence>
<dbReference type="RefSeq" id="WP_013423931.1">
    <property type="nucleotide sequence ID" value="NC_014666.1"/>
</dbReference>
<feature type="region of interest" description="Disordered" evidence="1">
    <location>
        <begin position="360"/>
        <end position="399"/>
    </location>
</feature>
<evidence type="ECO:0000256" key="1">
    <source>
        <dbReference type="SAM" id="MobiDB-lite"/>
    </source>
</evidence>
<proteinExistence type="predicted"/>
<dbReference type="AlphaFoldDB" id="E3J7Q9"/>
<evidence type="ECO:0000313" key="3">
    <source>
        <dbReference type="Proteomes" id="UP000002484"/>
    </source>
</evidence>
<organism evidence="2 3">
    <name type="scientific">Pseudofrankia inefficax (strain DSM 45817 / CECT 9037 / DDB 130130 / EuI1c)</name>
    <name type="common">Frankia inefficax</name>
    <dbReference type="NCBI Taxonomy" id="298654"/>
    <lineage>
        <taxon>Bacteria</taxon>
        <taxon>Bacillati</taxon>
        <taxon>Actinomycetota</taxon>
        <taxon>Actinomycetes</taxon>
        <taxon>Frankiales</taxon>
        <taxon>Frankiaceae</taxon>
        <taxon>Pseudofrankia</taxon>
    </lineage>
</organism>
<dbReference type="HOGENOM" id="CLU_033975_5_1_11"/>
<dbReference type="InterPro" id="IPR003673">
    <property type="entry name" value="CoA-Trfase_fam_III"/>
</dbReference>
<dbReference type="eggNOG" id="COG1804">
    <property type="taxonomic scope" value="Bacteria"/>
</dbReference>
<dbReference type="Pfam" id="PF02515">
    <property type="entry name" value="CoA_transf_3"/>
    <property type="match status" value="1"/>
</dbReference>
<name>E3J7Q9_PSEI1</name>
<dbReference type="KEGG" id="fri:FraEuI1c_2786"/>
<dbReference type="STRING" id="298654.FraEuI1c_2786"/>
<dbReference type="InterPro" id="IPR044855">
    <property type="entry name" value="CoA-Trfase_III_dom3_sf"/>
</dbReference>
<dbReference type="Gene3D" id="3.40.50.10540">
    <property type="entry name" value="Crotonobetainyl-coa:carnitine coa-transferase, domain 1"/>
    <property type="match status" value="1"/>
</dbReference>
<keyword evidence="3" id="KW-1185">Reference proteome</keyword>
<dbReference type="Proteomes" id="UP000002484">
    <property type="component" value="Chromosome"/>
</dbReference>
<gene>
    <name evidence="2" type="ordered locus">FraEuI1c_2786</name>
</gene>
<dbReference type="PANTHER" id="PTHR48228:SF5">
    <property type="entry name" value="ALPHA-METHYLACYL-COA RACEMASE"/>
    <property type="match status" value="1"/>
</dbReference>
<protein>
    <submittedName>
        <fullName evidence="2">L-carnitine dehydratase/bile acid-inducible protein F</fullName>
    </submittedName>
</protein>
<dbReference type="InterPro" id="IPR023606">
    <property type="entry name" value="CoA-Trfase_III_dom_1_sf"/>
</dbReference>
<dbReference type="PANTHER" id="PTHR48228">
    <property type="entry name" value="SUCCINYL-COA--D-CITRAMALATE COA-TRANSFERASE"/>
    <property type="match status" value="1"/>
</dbReference>
<dbReference type="SUPFAM" id="SSF89796">
    <property type="entry name" value="CoA-transferase family III (CaiB/BaiF)"/>
    <property type="match status" value="1"/>
</dbReference>
<dbReference type="EMBL" id="CP002299">
    <property type="protein sequence ID" value="ADP80813.1"/>
    <property type="molecule type" value="Genomic_DNA"/>
</dbReference>
<sequence>MSSDSALSGIRVLDLTRLLPGGLCTLVLADLGADVLKVEAPPGGDYARGRAPHFPDAEPTTSSASFRGLNRNKRSIVLDLKSAADHGTFLQLVAESDVVVESFRPGVIDRLGIGYTALAEVNPGIVVCSISGWGQHGPLSQAAGHDLNYLAAMGLLSFTGGPGERPDHPPLQVADSASGLFGAVAILAALQERARSGRGQYVDVSIAHSALSFAAMTVAGVLATGTATPRGAGVWSGGAVCYQVYRCRDGWIALGALEEKFWASWCHGVGRPDLLDHRYDGPGSATHSEMLAIVEGRSKAEWADFAAAHDCCLTVVAGLDEALASPLVRERGSVATLAHLPGGPTYDALALPFQLSRTPTDPARLPAPALGADGVVTTDAGERRAQPDPLITTDSGGAG</sequence>